<dbReference type="PANTHER" id="PTHR12838:SF0">
    <property type="entry name" value="U3 SMALL NUCLEOLAR RNA-ASSOCIATED PROTEIN 11-RELATED"/>
    <property type="match status" value="1"/>
</dbReference>
<evidence type="ECO:0000256" key="3">
    <source>
        <dbReference type="ARBA" id="ARBA00008105"/>
    </source>
</evidence>
<dbReference type="Proteomes" id="UP000292702">
    <property type="component" value="Unassembled WGS sequence"/>
</dbReference>
<evidence type="ECO:0000256" key="2">
    <source>
        <dbReference type="ARBA" id="ARBA00004604"/>
    </source>
</evidence>
<feature type="region of interest" description="Disordered" evidence="6">
    <location>
        <begin position="259"/>
        <end position="296"/>
    </location>
</feature>
<feature type="compositionally biased region" description="Basic and acidic residues" evidence="6">
    <location>
        <begin position="286"/>
        <end position="296"/>
    </location>
</feature>
<sequence>MSSLRNSLHRRNHKERSQLSHRSRLGILEKHKDYVLRARDYHSKQDRLTRLKQKAADKNKDEFYFSMNRQRTEGGVHVQDRGNEPLPADIVKVLKSQDENYIRTMRLAGTKKIDRIKAQLSTIADLLGSPSLDGDGDAAENGLEEEELEILRSAGVIAPPSASTARSRSKAKFTRRPAKHVVFADSEEQGWRSEETTKKGKKRKNRMGQKDEEVDEVTEQREEAREHRSRLLKELSARLQRDQQMRYAERELEMQKLLMGKGGSRKLSGLEKVEKEEDEDEEDEDVVRGRRKQVDEKTWKPKVYKWRLERKR</sequence>
<accession>A0A4R0RYC6</accession>
<organism evidence="7 8">
    <name type="scientific">Steccherinum ochraceum</name>
    <dbReference type="NCBI Taxonomy" id="92696"/>
    <lineage>
        <taxon>Eukaryota</taxon>
        <taxon>Fungi</taxon>
        <taxon>Dikarya</taxon>
        <taxon>Basidiomycota</taxon>
        <taxon>Agaricomycotina</taxon>
        <taxon>Agaricomycetes</taxon>
        <taxon>Polyporales</taxon>
        <taxon>Steccherinaceae</taxon>
        <taxon>Steccherinum</taxon>
    </lineage>
</organism>
<keyword evidence="8" id="KW-1185">Reference proteome</keyword>
<evidence type="ECO:0000256" key="4">
    <source>
        <dbReference type="ARBA" id="ARBA00022552"/>
    </source>
</evidence>
<comment type="caution">
    <text evidence="7">The sequence shown here is derived from an EMBL/GenBank/DDBJ whole genome shotgun (WGS) entry which is preliminary data.</text>
</comment>
<evidence type="ECO:0008006" key="9">
    <source>
        <dbReference type="Google" id="ProtNLM"/>
    </source>
</evidence>
<comment type="similarity">
    <text evidence="3">Belongs to the UTP11 family.</text>
</comment>
<protein>
    <recommendedName>
        <fullName evidence="9">U3 small nucleolar RNA-associated protein 11</fullName>
    </recommendedName>
</protein>
<feature type="compositionally biased region" description="Basic residues" evidence="6">
    <location>
        <begin position="7"/>
        <end position="24"/>
    </location>
</feature>
<dbReference type="PANTHER" id="PTHR12838">
    <property type="entry name" value="U3 SMALL NUCLEOLAR RNA-ASSOCIATED PROTEIN 11"/>
    <property type="match status" value="1"/>
</dbReference>
<evidence type="ECO:0000256" key="1">
    <source>
        <dbReference type="ARBA" id="ARBA00004099"/>
    </source>
</evidence>
<feature type="compositionally biased region" description="Basic and acidic residues" evidence="6">
    <location>
        <begin position="218"/>
        <end position="228"/>
    </location>
</feature>
<keyword evidence="4" id="KW-0698">rRNA processing</keyword>
<feature type="compositionally biased region" description="Acidic residues" evidence="6">
    <location>
        <begin position="276"/>
        <end position="285"/>
    </location>
</feature>
<evidence type="ECO:0000313" key="8">
    <source>
        <dbReference type="Proteomes" id="UP000292702"/>
    </source>
</evidence>
<dbReference type="Pfam" id="PF03998">
    <property type="entry name" value="Utp11"/>
    <property type="match status" value="1"/>
</dbReference>
<evidence type="ECO:0000313" key="7">
    <source>
        <dbReference type="EMBL" id="TCD68094.1"/>
    </source>
</evidence>
<feature type="compositionally biased region" description="Basic and acidic residues" evidence="6">
    <location>
        <begin position="189"/>
        <end position="198"/>
    </location>
</feature>
<proteinExistence type="inferred from homology"/>
<reference evidence="7 8" key="1">
    <citation type="submission" date="2018-11" db="EMBL/GenBank/DDBJ databases">
        <title>Genome assembly of Steccherinum ochraceum LE-BIN_3174, the white-rot fungus of the Steccherinaceae family (The Residual Polyporoid clade, Polyporales, Basidiomycota).</title>
        <authorList>
            <person name="Fedorova T.V."/>
            <person name="Glazunova O.A."/>
            <person name="Landesman E.O."/>
            <person name="Moiseenko K.V."/>
            <person name="Psurtseva N.V."/>
            <person name="Savinova O.S."/>
            <person name="Shakhova N.V."/>
            <person name="Tyazhelova T.V."/>
            <person name="Vasina D.V."/>
        </authorList>
    </citation>
    <scope>NUCLEOTIDE SEQUENCE [LARGE SCALE GENOMIC DNA]</scope>
    <source>
        <strain evidence="7 8">LE-BIN_3174</strain>
    </source>
</reference>
<dbReference type="InterPro" id="IPR007144">
    <property type="entry name" value="SSU_processome_Utp11"/>
</dbReference>
<evidence type="ECO:0000256" key="5">
    <source>
        <dbReference type="ARBA" id="ARBA00023242"/>
    </source>
</evidence>
<dbReference type="STRING" id="92696.A0A4R0RYC6"/>
<feature type="region of interest" description="Disordered" evidence="6">
    <location>
        <begin position="186"/>
        <end position="228"/>
    </location>
</feature>
<comment type="subcellular location">
    <subcellularLocation>
        <location evidence="2">Nucleus</location>
        <location evidence="2">Nucleolus</location>
    </subcellularLocation>
</comment>
<name>A0A4R0RYC6_9APHY</name>
<dbReference type="EMBL" id="RWJN01000076">
    <property type="protein sequence ID" value="TCD68094.1"/>
    <property type="molecule type" value="Genomic_DNA"/>
</dbReference>
<dbReference type="OrthoDB" id="29058at2759"/>
<dbReference type="GO" id="GO:0032040">
    <property type="term" value="C:small-subunit processome"/>
    <property type="evidence" value="ECO:0007669"/>
    <property type="project" value="InterPro"/>
</dbReference>
<keyword evidence="5" id="KW-0539">Nucleus</keyword>
<dbReference type="GO" id="GO:0006364">
    <property type="term" value="P:rRNA processing"/>
    <property type="evidence" value="ECO:0007669"/>
    <property type="project" value="UniProtKB-KW"/>
</dbReference>
<feature type="region of interest" description="Disordered" evidence="6">
    <location>
        <begin position="1"/>
        <end position="24"/>
    </location>
</feature>
<evidence type="ECO:0000256" key="6">
    <source>
        <dbReference type="SAM" id="MobiDB-lite"/>
    </source>
</evidence>
<comment type="function">
    <text evidence="1">Involved in nucleolar processing of pre-18S ribosomal RNA.</text>
</comment>
<gene>
    <name evidence="7" type="ORF">EIP91_011547</name>
</gene>
<dbReference type="AlphaFoldDB" id="A0A4R0RYC6"/>